<dbReference type="InterPro" id="IPR036412">
    <property type="entry name" value="HAD-like_sf"/>
</dbReference>
<name>A0A0C2I3S5_9PSED</name>
<dbReference type="OrthoDB" id="9784466at2"/>
<protein>
    <submittedName>
        <fullName evidence="1">Phosphoserine phosphatase</fullName>
    </submittedName>
</protein>
<keyword evidence="2" id="KW-1185">Reference proteome</keyword>
<gene>
    <name evidence="1" type="ORF">UCMB321_2288</name>
</gene>
<dbReference type="AlphaFoldDB" id="A0A0C2I3S5"/>
<proteinExistence type="predicted"/>
<dbReference type="CDD" id="cd02612">
    <property type="entry name" value="HAD_PGPPase"/>
    <property type="match status" value="1"/>
</dbReference>
<comment type="caution">
    <text evidence="1">The sequence shown here is derived from an EMBL/GenBank/DDBJ whole genome shotgun (WGS) entry which is preliminary data.</text>
</comment>
<dbReference type="NCBIfam" id="TIGR01490">
    <property type="entry name" value="HAD-SF-IB-hyp1"/>
    <property type="match status" value="1"/>
</dbReference>
<dbReference type="Gene3D" id="1.20.1440.100">
    <property type="entry name" value="SG protein - dephosphorylation function"/>
    <property type="match status" value="1"/>
</dbReference>
<accession>A0A0C2I3S5</accession>
<evidence type="ECO:0000313" key="1">
    <source>
        <dbReference type="EMBL" id="KIH83891.1"/>
    </source>
</evidence>
<sequence length="222" mass="24981">MTISNSAAREDETCVAFDFDGTITTTDSLRDFVRYQVGNRCFLIATLLVLPWLVGMFTGLCSRAEAKARFLAITLRGRTQVELEEAAARYANERLPMLVRPEMIERIEEHKRRGHRLVLVSASPTLYLGHWARAAGFEAVLATQLEFRDGRFSGRLASPNCWGPEKVRQLQQWLGDAGGRVRFAYGDSRGDQEMLAFAEHGWLRGLGALPSLDAWPERLHQG</sequence>
<dbReference type="RefSeq" id="WP_052451146.1">
    <property type="nucleotide sequence ID" value="NZ_JXDG01000031.1"/>
</dbReference>
<dbReference type="EMBL" id="JXDG01000031">
    <property type="protein sequence ID" value="KIH83891.1"/>
    <property type="molecule type" value="Genomic_DNA"/>
</dbReference>
<dbReference type="InterPro" id="IPR006385">
    <property type="entry name" value="HAD_hydro_SerB1"/>
</dbReference>
<dbReference type="NCBIfam" id="TIGR01488">
    <property type="entry name" value="HAD-SF-IB"/>
    <property type="match status" value="1"/>
</dbReference>
<dbReference type="InterPro" id="IPR050582">
    <property type="entry name" value="HAD-like_SerB"/>
</dbReference>
<dbReference type="PATRIC" id="fig|226910.6.peg.2276"/>
<dbReference type="Pfam" id="PF12710">
    <property type="entry name" value="HAD"/>
    <property type="match status" value="1"/>
</dbReference>
<dbReference type="STRING" id="226910.UCMB321_2288"/>
<organism evidence="1 2">
    <name type="scientific">Pseudomonas batumici</name>
    <dbReference type="NCBI Taxonomy" id="226910"/>
    <lineage>
        <taxon>Bacteria</taxon>
        <taxon>Pseudomonadati</taxon>
        <taxon>Pseudomonadota</taxon>
        <taxon>Gammaproteobacteria</taxon>
        <taxon>Pseudomonadales</taxon>
        <taxon>Pseudomonadaceae</taxon>
        <taxon>Pseudomonas</taxon>
    </lineage>
</organism>
<reference evidence="1 2" key="1">
    <citation type="submission" date="2015-01" db="EMBL/GenBank/DDBJ databases">
        <title>Complete genome of Pseudomonas batumici UCM B-321 producer of the batumin antibiotic with strong antistaphilococcal and potential anticancer activity.</title>
        <authorList>
            <person name="Klochko V.V."/>
            <person name="Zelena L.B."/>
            <person name="Elena K.A."/>
            <person name="Reva O.N."/>
        </authorList>
    </citation>
    <scope>NUCLEOTIDE SEQUENCE [LARGE SCALE GENOMIC DNA]</scope>
    <source>
        <strain evidence="1 2">UCM B-321</strain>
    </source>
</reference>
<dbReference type="Gene3D" id="3.40.50.1000">
    <property type="entry name" value="HAD superfamily/HAD-like"/>
    <property type="match status" value="1"/>
</dbReference>
<evidence type="ECO:0000313" key="2">
    <source>
        <dbReference type="Proteomes" id="UP000031535"/>
    </source>
</evidence>
<dbReference type="Proteomes" id="UP000031535">
    <property type="component" value="Unassembled WGS sequence"/>
</dbReference>
<dbReference type="PANTHER" id="PTHR43344">
    <property type="entry name" value="PHOSPHOSERINE PHOSPHATASE"/>
    <property type="match status" value="1"/>
</dbReference>
<dbReference type="InterPro" id="IPR023214">
    <property type="entry name" value="HAD_sf"/>
</dbReference>
<dbReference type="SUPFAM" id="SSF56784">
    <property type="entry name" value="HAD-like"/>
    <property type="match status" value="1"/>
</dbReference>